<dbReference type="RefSeq" id="WP_203918321.1">
    <property type="nucleotide sequence ID" value="NZ_BONZ01000027.1"/>
</dbReference>
<dbReference type="EMBL" id="BONZ01000027">
    <property type="protein sequence ID" value="GIH14679.1"/>
    <property type="molecule type" value="Genomic_DNA"/>
</dbReference>
<evidence type="ECO:0000313" key="4">
    <source>
        <dbReference type="Proteomes" id="UP000642748"/>
    </source>
</evidence>
<dbReference type="PANTHER" id="PTHR35585:SF1">
    <property type="entry name" value="HHE DOMAIN PROTEIN (AFU_ORTHOLOGUE AFUA_4G00730)"/>
    <property type="match status" value="1"/>
</dbReference>
<proteinExistence type="predicted"/>
<accession>A0A8J3VQ15</accession>
<feature type="domain" description="Hemerythrin-like" evidence="2">
    <location>
        <begin position="27"/>
        <end position="138"/>
    </location>
</feature>
<protein>
    <recommendedName>
        <fullName evidence="2">Hemerythrin-like domain-containing protein</fullName>
    </recommendedName>
</protein>
<feature type="region of interest" description="Disordered" evidence="1">
    <location>
        <begin position="1"/>
        <end position="26"/>
    </location>
</feature>
<feature type="compositionally biased region" description="Pro residues" evidence="1">
    <location>
        <begin position="1"/>
        <end position="12"/>
    </location>
</feature>
<gene>
    <name evidence="3" type="ORF">Raf01_28510</name>
</gene>
<evidence type="ECO:0000256" key="1">
    <source>
        <dbReference type="SAM" id="MobiDB-lite"/>
    </source>
</evidence>
<sequence length="202" mass="21582">MNSPLPPLPPVPGVDESDALPGGRGMLETLTDEHRAIEDLYARLAAAVDERDMASLTSVLTATLTRHLSAEEQYLFPAVAAALTDGAHRAEAEVEADVALLHALRELESGPASDRGGIDQVGESLRGHVRRCEGELFPGLRATLSDADLIRLGNRVEIAEDAAPTRPHPATPTTPPWNKVVEPAVGVVDKVRDVFTGRHTRA</sequence>
<evidence type="ECO:0000313" key="3">
    <source>
        <dbReference type="EMBL" id="GIH14679.1"/>
    </source>
</evidence>
<name>A0A8J3VQ15_9ACTN</name>
<comment type="caution">
    <text evidence="3">The sequence shown here is derived from an EMBL/GenBank/DDBJ whole genome shotgun (WGS) entry which is preliminary data.</text>
</comment>
<dbReference type="Pfam" id="PF01814">
    <property type="entry name" value="Hemerythrin"/>
    <property type="match status" value="1"/>
</dbReference>
<dbReference type="InterPro" id="IPR012312">
    <property type="entry name" value="Hemerythrin-like"/>
</dbReference>
<dbReference type="Gene3D" id="1.20.120.520">
    <property type="entry name" value="nmb1532 protein domain like"/>
    <property type="match status" value="1"/>
</dbReference>
<reference evidence="3" key="1">
    <citation type="submission" date="2021-01" db="EMBL/GenBank/DDBJ databases">
        <title>Whole genome shotgun sequence of Rugosimonospora africana NBRC 104875.</title>
        <authorList>
            <person name="Komaki H."/>
            <person name="Tamura T."/>
        </authorList>
    </citation>
    <scope>NUCLEOTIDE SEQUENCE</scope>
    <source>
        <strain evidence="3">NBRC 104875</strain>
    </source>
</reference>
<evidence type="ECO:0000259" key="2">
    <source>
        <dbReference type="Pfam" id="PF01814"/>
    </source>
</evidence>
<organism evidence="3 4">
    <name type="scientific">Rugosimonospora africana</name>
    <dbReference type="NCBI Taxonomy" id="556532"/>
    <lineage>
        <taxon>Bacteria</taxon>
        <taxon>Bacillati</taxon>
        <taxon>Actinomycetota</taxon>
        <taxon>Actinomycetes</taxon>
        <taxon>Micromonosporales</taxon>
        <taxon>Micromonosporaceae</taxon>
        <taxon>Rugosimonospora</taxon>
    </lineage>
</organism>
<dbReference type="Proteomes" id="UP000642748">
    <property type="component" value="Unassembled WGS sequence"/>
</dbReference>
<dbReference type="PANTHER" id="PTHR35585">
    <property type="entry name" value="HHE DOMAIN PROTEIN (AFU_ORTHOLOGUE AFUA_4G00730)"/>
    <property type="match status" value="1"/>
</dbReference>
<keyword evidence="4" id="KW-1185">Reference proteome</keyword>
<dbReference type="AlphaFoldDB" id="A0A8J3VQ15"/>